<keyword evidence="2" id="KW-1003">Cell membrane</keyword>
<evidence type="ECO:0000259" key="11">
    <source>
        <dbReference type="PROSITE" id="PS50885"/>
    </source>
</evidence>
<dbReference type="InterPro" id="IPR004089">
    <property type="entry name" value="MCPsignal_dom"/>
</dbReference>
<protein>
    <submittedName>
        <fullName evidence="12">Methyl-accepting chemotaxis protein</fullName>
    </submittedName>
</protein>
<dbReference type="PANTHER" id="PTHR43531:SF14">
    <property type="entry name" value="METHYL-ACCEPTING CHEMOTAXIS PROTEIN I-RELATED"/>
    <property type="match status" value="1"/>
</dbReference>
<feature type="compositionally biased region" description="Basic and acidic residues" evidence="9">
    <location>
        <begin position="271"/>
        <end position="292"/>
    </location>
</feature>
<gene>
    <name evidence="12" type="ORF">OF122_13985</name>
</gene>
<dbReference type="InterPro" id="IPR033480">
    <property type="entry name" value="sCache_2"/>
</dbReference>
<reference evidence="12" key="1">
    <citation type="submission" date="2022-10" db="EMBL/GenBank/DDBJ databases">
        <title>YIM 151497 complete genome.</title>
        <authorList>
            <person name="Chen X."/>
        </authorList>
    </citation>
    <scope>NUCLEOTIDE SEQUENCE</scope>
    <source>
        <strain evidence="12">YIM 151497</strain>
    </source>
</reference>
<feature type="region of interest" description="Disordered" evidence="9">
    <location>
        <begin position="263"/>
        <end position="292"/>
    </location>
</feature>
<keyword evidence="8" id="KW-0807">Transducer</keyword>
<dbReference type="EMBL" id="CP107716">
    <property type="protein sequence ID" value="UYQ71151.1"/>
    <property type="molecule type" value="Genomic_DNA"/>
</dbReference>
<evidence type="ECO:0000256" key="4">
    <source>
        <dbReference type="ARBA" id="ARBA00022692"/>
    </source>
</evidence>
<comment type="subcellular location">
    <subcellularLocation>
        <location evidence="1">Cell membrane</location>
        <topology evidence="1">Multi-pass membrane protein</topology>
    </subcellularLocation>
</comment>
<dbReference type="SUPFAM" id="SSF58104">
    <property type="entry name" value="Methyl-accepting chemotaxis protein (MCP) signaling domain"/>
    <property type="match status" value="1"/>
</dbReference>
<evidence type="ECO:0000256" key="7">
    <source>
        <dbReference type="ARBA" id="ARBA00029447"/>
    </source>
</evidence>
<feature type="domain" description="HAMP" evidence="11">
    <location>
        <begin position="208"/>
        <end position="261"/>
    </location>
</feature>
<sequence>MAMRISTKLLIMGALALAMMIAGTVFSLHNTQQRMVENRKAMLSVLTDSATAVVEAYAARAGAGELTVPEAQERAIAAIAAMRYSGTEYFWINDMGPTMVMHPFKPELNGQDLSNNADPEGKLLFVEFVKTVQASGSGFVDYLWPKPGSDLAQPKLSHVQGTEWGWVVGTGVYIDDLTNMFWDNVKVLGAALLAGVAIMGGAAFAITRSVTGPVNALTNAMSELAAGNDSVEVPATDGKNELGDMARAVLVFKQAGIEKRAAEAQATQARQRHDADRMAAEQERATAHQEKEREAQADQVAATVLAQGLSALAAGDLCHRVTQDMPSKWHELKADFNRTAQSLSDMVAQLRDTSRNLKIATGEILSGADDLSERTTRQASTIEETSAAMEQLAATVLENAKRALEASKTAATVTQSAEEGGQVMEEATSAMERITTSSAKVSDIIKLIDDIAFQTNLLALNASVEAARAGEAGKGFSVVAVEVRRLAQSAAVASSEVKTLIEQSANEVDGGRRLVAQAAEKLVAMLAAARANTGQMQTIASDSREQAASIEEVNAAVRQLDEMTQHNAALVEQTNAAIAQTEEQAIALDRIVEIFRIQGATATSQSHKPAPAVASADRVRPIATDKHGLQHNGKHAAAAHLSLGNAAIDSDWNEF</sequence>
<evidence type="ECO:0000256" key="1">
    <source>
        <dbReference type="ARBA" id="ARBA00004651"/>
    </source>
</evidence>
<dbReference type="SUPFAM" id="SSF158472">
    <property type="entry name" value="HAMP domain-like"/>
    <property type="match status" value="1"/>
</dbReference>
<keyword evidence="4" id="KW-0812">Transmembrane</keyword>
<evidence type="ECO:0000256" key="3">
    <source>
        <dbReference type="ARBA" id="ARBA00022481"/>
    </source>
</evidence>
<proteinExistence type="inferred from homology"/>
<dbReference type="InterPro" id="IPR003660">
    <property type="entry name" value="HAMP_dom"/>
</dbReference>
<evidence type="ECO:0000256" key="2">
    <source>
        <dbReference type="ARBA" id="ARBA00022475"/>
    </source>
</evidence>
<name>A0ABY6IKN6_9HYPH</name>
<dbReference type="Proteomes" id="UP001163882">
    <property type="component" value="Chromosome"/>
</dbReference>
<evidence type="ECO:0000256" key="5">
    <source>
        <dbReference type="ARBA" id="ARBA00022989"/>
    </source>
</evidence>
<evidence type="ECO:0000313" key="13">
    <source>
        <dbReference type="Proteomes" id="UP001163882"/>
    </source>
</evidence>
<feature type="domain" description="Methyl-accepting transducer" evidence="10">
    <location>
        <begin position="353"/>
        <end position="582"/>
    </location>
</feature>
<keyword evidence="5" id="KW-1133">Transmembrane helix</keyword>
<dbReference type="SMART" id="SM00304">
    <property type="entry name" value="HAMP"/>
    <property type="match status" value="2"/>
</dbReference>
<dbReference type="Pfam" id="PF17200">
    <property type="entry name" value="sCache_2"/>
    <property type="match status" value="1"/>
</dbReference>
<dbReference type="PANTHER" id="PTHR43531">
    <property type="entry name" value="PROTEIN ICFG"/>
    <property type="match status" value="1"/>
</dbReference>
<dbReference type="SMART" id="SM00283">
    <property type="entry name" value="MA"/>
    <property type="match status" value="1"/>
</dbReference>
<evidence type="ECO:0000256" key="6">
    <source>
        <dbReference type="ARBA" id="ARBA00023136"/>
    </source>
</evidence>
<evidence type="ECO:0000256" key="9">
    <source>
        <dbReference type="SAM" id="MobiDB-lite"/>
    </source>
</evidence>
<dbReference type="InterPro" id="IPR051310">
    <property type="entry name" value="MCP_chemotaxis"/>
</dbReference>
<comment type="similarity">
    <text evidence="7">Belongs to the methyl-accepting chemotaxis (MCP) protein family.</text>
</comment>
<accession>A0ABY6IKN6</accession>
<dbReference type="PROSITE" id="PS50111">
    <property type="entry name" value="CHEMOTAXIS_TRANSDUC_2"/>
    <property type="match status" value="1"/>
</dbReference>
<keyword evidence="13" id="KW-1185">Reference proteome</keyword>
<evidence type="ECO:0000256" key="8">
    <source>
        <dbReference type="PROSITE-ProRule" id="PRU00284"/>
    </source>
</evidence>
<dbReference type="SMART" id="SM01049">
    <property type="entry name" value="Cache_2"/>
    <property type="match status" value="1"/>
</dbReference>
<evidence type="ECO:0000259" key="10">
    <source>
        <dbReference type="PROSITE" id="PS50111"/>
    </source>
</evidence>
<dbReference type="Gene3D" id="1.10.8.500">
    <property type="entry name" value="HAMP domain in histidine kinase"/>
    <property type="match status" value="1"/>
</dbReference>
<dbReference type="RefSeq" id="WP_264224811.1">
    <property type="nucleotide sequence ID" value="NZ_CP107716.1"/>
</dbReference>
<evidence type="ECO:0000313" key="12">
    <source>
        <dbReference type="EMBL" id="UYQ71151.1"/>
    </source>
</evidence>
<dbReference type="PROSITE" id="PS50885">
    <property type="entry name" value="HAMP"/>
    <property type="match status" value="1"/>
</dbReference>
<organism evidence="12 13">
    <name type="scientific">Pelagibacterium flavum</name>
    <dbReference type="NCBI Taxonomy" id="2984530"/>
    <lineage>
        <taxon>Bacteria</taxon>
        <taxon>Pseudomonadati</taxon>
        <taxon>Pseudomonadota</taxon>
        <taxon>Alphaproteobacteria</taxon>
        <taxon>Hyphomicrobiales</taxon>
        <taxon>Devosiaceae</taxon>
        <taxon>Pelagibacterium</taxon>
    </lineage>
</organism>
<keyword evidence="6" id="KW-0472">Membrane</keyword>
<dbReference type="Gene3D" id="3.30.450.20">
    <property type="entry name" value="PAS domain"/>
    <property type="match status" value="1"/>
</dbReference>
<dbReference type="Pfam" id="PF00015">
    <property type="entry name" value="MCPsignal"/>
    <property type="match status" value="1"/>
</dbReference>
<dbReference type="Pfam" id="PF00672">
    <property type="entry name" value="HAMP"/>
    <property type="match status" value="1"/>
</dbReference>
<keyword evidence="3" id="KW-0488">Methylation</keyword>
<dbReference type="Gene3D" id="1.10.287.950">
    <property type="entry name" value="Methyl-accepting chemotaxis protein"/>
    <property type="match status" value="1"/>
</dbReference>